<evidence type="ECO:0000256" key="3">
    <source>
        <dbReference type="PROSITE-ProRule" id="PRU00284"/>
    </source>
</evidence>
<keyword evidence="1" id="KW-0145">Chemotaxis</keyword>
<dbReference type="InterPro" id="IPR029151">
    <property type="entry name" value="Sensor-like_sf"/>
</dbReference>
<dbReference type="GO" id="GO:0007165">
    <property type="term" value="P:signal transduction"/>
    <property type="evidence" value="ECO:0007669"/>
    <property type="project" value="UniProtKB-KW"/>
</dbReference>
<feature type="transmembrane region" description="Helical" evidence="4">
    <location>
        <begin position="334"/>
        <end position="355"/>
    </location>
</feature>
<dbReference type="PANTHER" id="PTHR43531:SF11">
    <property type="entry name" value="METHYL-ACCEPTING CHEMOTAXIS PROTEIN 3"/>
    <property type="match status" value="1"/>
</dbReference>
<dbReference type="Proteomes" id="UP000663722">
    <property type="component" value="Chromosome"/>
</dbReference>
<dbReference type="PANTHER" id="PTHR43531">
    <property type="entry name" value="PROTEIN ICFG"/>
    <property type="match status" value="1"/>
</dbReference>
<name>A0A975GLS3_9BACT</name>
<keyword evidence="7" id="KW-1185">Reference proteome</keyword>
<dbReference type="SUPFAM" id="SSF58104">
    <property type="entry name" value="Methyl-accepting chemotaxis protein (MCP) signaling domain"/>
    <property type="match status" value="1"/>
</dbReference>
<accession>A0A975GLS3</accession>
<dbReference type="CDD" id="cd11386">
    <property type="entry name" value="MCP_signal"/>
    <property type="match status" value="1"/>
</dbReference>
<feature type="domain" description="Methyl-accepting transducer" evidence="5">
    <location>
        <begin position="371"/>
        <end position="600"/>
    </location>
</feature>
<protein>
    <submittedName>
        <fullName evidence="6">Methyl-accepting chemotaxis receptor protein</fullName>
    </submittedName>
</protein>
<organism evidence="6 7">
    <name type="scientific">Desulfonema magnum</name>
    <dbReference type="NCBI Taxonomy" id="45655"/>
    <lineage>
        <taxon>Bacteria</taxon>
        <taxon>Pseudomonadati</taxon>
        <taxon>Thermodesulfobacteriota</taxon>
        <taxon>Desulfobacteria</taxon>
        <taxon>Desulfobacterales</taxon>
        <taxon>Desulfococcaceae</taxon>
        <taxon>Desulfonema</taxon>
    </lineage>
</organism>
<evidence type="ECO:0000313" key="6">
    <source>
        <dbReference type="EMBL" id="QTA85108.1"/>
    </source>
</evidence>
<keyword evidence="6" id="KW-0675">Receptor</keyword>
<dbReference type="SUPFAM" id="SSF103190">
    <property type="entry name" value="Sensory domain-like"/>
    <property type="match status" value="1"/>
</dbReference>
<keyword evidence="4" id="KW-1133">Transmembrane helix</keyword>
<evidence type="ECO:0000256" key="2">
    <source>
        <dbReference type="ARBA" id="ARBA00029447"/>
    </source>
</evidence>
<dbReference type="InterPro" id="IPR004089">
    <property type="entry name" value="MCPsignal_dom"/>
</dbReference>
<dbReference type="SMART" id="SM00283">
    <property type="entry name" value="MA"/>
    <property type="match status" value="1"/>
</dbReference>
<keyword evidence="3" id="KW-0807">Transducer</keyword>
<dbReference type="InterPro" id="IPR051310">
    <property type="entry name" value="MCP_chemotaxis"/>
</dbReference>
<sequence length="622" mass="66891">MKTIKTKIVISFSLAVTLIVGLIGGLVSWELEKSISHQAEMLNEDLILQTESVLQGHNRILLTFLDDIRENVRRHTKDISESDIVIHNLESQLINSLTKLLQQSCENSSMDFAVIYDTEGKFQASFPKDPDVIQAENHFNSWNPGKKILAILKKEESEILNVVSRHNAEFLRAFGLGERDMAGKGGIILASLGTILNDFGDPLGVCVTGKLLNGFHKPLIQLHSATGNAGIFYLDTIPLAHAGFKQNDKEGVNVPDIQISADYMTKIYQTDESPTINTVMEIAGKSYVTASSAIKSSDGEKIGIAWVGIPLEALRVRKTILAGSIATKHSLQKWIIGCGIVSLIIFGIVTLFIAARIERPIRNVISGLSDAVLKLTSASAQISATSEQLAEGTSEQAAASQETSVSLNEMAGASKETTKLTRGSGQLMHDNIKKSVKTVMSLVDLTEKIALIEKDSGQIGQIIKVIDGIAFQTNLLALNAAVEAARAGDAGSGFAIVAHEVRNLSTEVADAAKNTQNLLDTTLKRIAESAVSVKVMNSDFEGIVKSATVMGDKTTAITEATKALARNIEMINRGVAEMGKVIWQNAANAEEFACASQELKAQAEQLEHYVKALAAMVGGADN</sequence>
<dbReference type="PROSITE" id="PS50111">
    <property type="entry name" value="CHEMOTAXIS_TRANSDUC_2"/>
    <property type="match status" value="1"/>
</dbReference>
<comment type="similarity">
    <text evidence="2">Belongs to the methyl-accepting chemotaxis (MCP) protein family.</text>
</comment>
<keyword evidence="4" id="KW-0472">Membrane</keyword>
<reference evidence="6" key="1">
    <citation type="journal article" date="2021" name="Microb. Physiol.">
        <title>Proteogenomic Insights into the Physiology of Marine, Sulfate-Reducing, Filamentous Desulfonema limicola and Desulfonema magnum.</title>
        <authorList>
            <person name="Schnaars V."/>
            <person name="Wohlbrand L."/>
            <person name="Scheve S."/>
            <person name="Hinrichs C."/>
            <person name="Reinhardt R."/>
            <person name="Rabus R."/>
        </authorList>
    </citation>
    <scope>NUCLEOTIDE SEQUENCE</scope>
    <source>
        <strain evidence="6">4be13</strain>
    </source>
</reference>
<dbReference type="RefSeq" id="WP_207681300.1">
    <property type="nucleotide sequence ID" value="NZ_CP061800.1"/>
</dbReference>
<gene>
    <name evidence="6" type="ORF">dnm_011120</name>
</gene>
<dbReference type="GO" id="GO:0006935">
    <property type="term" value="P:chemotaxis"/>
    <property type="evidence" value="ECO:0007669"/>
    <property type="project" value="UniProtKB-KW"/>
</dbReference>
<evidence type="ECO:0000256" key="1">
    <source>
        <dbReference type="ARBA" id="ARBA00022500"/>
    </source>
</evidence>
<dbReference type="Gene3D" id="1.10.287.950">
    <property type="entry name" value="Methyl-accepting chemotaxis protein"/>
    <property type="match status" value="1"/>
</dbReference>
<evidence type="ECO:0000256" key="4">
    <source>
        <dbReference type="SAM" id="Phobius"/>
    </source>
</evidence>
<dbReference type="Pfam" id="PF00015">
    <property type="entry name" value="MCPsignal"/>
    <property type="match status" value="1"/>
</dbReference>
<evidence type="ECO:0000259" key="5">
    <source>
        <dbReference type="PROSITE" id="PS50111"/>
    </source>
</evidence>
<dbReference type="KEGG" id="dmm:dnm_011120"/>
<dbReference type="AlphaFoldDB" id="A0A975GLS3"/>
<dbReference type="GO" id="GO:0016020">
    <property type="term" value="C:membrane"/>
    <property type="evidence" value="ECO:0007669"/>
    <property type="project" value="InterPro"/>
</dbReference>
<proteinExistence type="inferred from homology"/>
<keyword evidence="4" id="KW-0812">Transmembrane</keyword>
<evidence type="ECO:0000313" key="7">
    <source>
        <dbReference type="Proteomes" id="UP000663722"/>
    </source>
</evidence>
<dbReference type="EMBL" id="CP061800">
    <property type="protein sequence ID" value="QTA85108.1"/>
    <property type="molecule type" value="Genomic_DNA"/>
</dbReference>